<dbReference type="EMBL" id="JAMFTS010000001">
    <property type="protein sequence ID" value="KAJ4808655.1"/>
    <property type="molecule type" value="Genomic_DNA"/>
</dbReference>
<dbReference type="SUPFAM" id="SSF49764">
    <property type="entry name" value="HSP20-like chaperones"/>
    <property type="match status" value="1"/>
</dbReference>
<dbReference type="FunFam" id="2.60.40.790:FF:000010">
    <property type="entry name" value="17.3 kDa class II heat shock protein-like"/>
    <property type="match status" value="1"/>
</dbReference>
<dbReference type="CDD" id="cd06464">
    <property type="entry name" value="ACD_sHsps-like"/>
    <property type="match status" value="1"/>
</dbReference>
<evidence type="ECO:0000256" key="5">
    <source>
        <dbReference type="RuleBase" id="RU003616"/>
    </source>
</evidence>
<feature type="domain" description="SHSP" evidence="7">
    <location>
        <begin position="71"/>
        <end position="187"/>
    </location>
</feature>
<keyword evidence="2" id="KW-0963">Cytoplasm</keyword>
<accession>A0AAV8GSN3</accession>
<dbReference type="Gene3D" id="2.60.40.790">
    <property type="match status" value="1"/>
</dbReference>
<feature type="compositionally biased region" description="Basic and acidic residues" evidence="6">
    <location>
        <begin position="177"/>
        <end position="188"/>
    </location>
</feature>
<protein>
    <recommendedName>
        <fullName evidence="7">SHSP domain-containing protein</fullName>
    </recommendedName>
</protein>
<evidence type="ECO:0000259" key="7">
    <source>
        <dbReference type="PROSITE" id="PS01031"/>
    </source>
</evidence>
<keyword evidence="3" id="KW-0346">Stress response</keyword>
<dbReference type="Pfam" id="PF00011">
    <property type="entry name" value="HSP20"/>
    <property type="match status" value="1"/>
</dbReference>
<dbReference type="InterPro" id="IPR002068">
    <property type="entry name" value="A-crystallin/Hsp20_dom"/>
</dbReference>
<evidence type="ECO:0000256" key="3">
    <source>
        <dbReference type="ARBA" id="ARBA00023016"/>
    </source>
</evidence>
<dbReference type="GO" id="GO:0006950">
    <property type="term" value="P:response to stress"/>
    <property type="evidence" value="ECO:0007669"/>
    <property type="project" value="UniProtKB-ARBA"/>
</dbReference>
<comment type="caution">
    <text evidence="8">The sequence shown here is derived from an EMBL/GenBank/DDBJ whole genome shotgun (WGS) entry which is preliminary data.</text>
</comment>
<feature type="region of interest" description="Disordered" evidence="6">
    <location>
        <begin position="172"/>
        <end position="208"/>
    </location>
</feature>
<dbReference type="InterPro" id="IPR031107">
    <property type="entry name" value="Small_HSP"/>
</dbReference>
<sequence>MAQIQSHPNPNKRKKDHTNQFERCRVSSSEAIMEMMLNLDEPLFSTIRDLMDTPEEIEKAFNAPTRAYMRDRKAMANTPMDVKEMPDGRIVLIVDMPGVHANEVKVQVEDNNLLVISGERKRSTEEEKDGKYLRMERRMGKFMRKFTLPDNVNLDSITAEYKDGVLTVTVQRLPPPEPKKPRLVEVKVGDGAGASTGENGGDKVQATK</sequence>
<comment type="subcellular location">
    <subcellularLocation>
        <location evidence="1">Cytoplasm</location>
    </subcellularLocation>
</comment>
<dbReference type="PANTHER" id="PTHR11527">
    <property type="entry name" value="HEAT-SHOCK PROTEIN 20 FAMILY MEMBER"/>
    <property type="match status" value="1"/>
</dbReference>
<dbReference type="InterPro" id="IPR008978">
    <property type="entry name" value="HSP20-like_chaperone"/>
</dbReference>
<name>A0AAV8GSN3_9POAL</name>
<comment type="similarity">
    <text evidence="4 5">Belongs to the small heat shock protein (HSP20) family.</text>
</comment>
<evidence type="ECO:0000313" key="9">
    <source>
        <dbReference type="Proteomes" id="UP001140206"/>
    </source>
</evidence>
<evidence type="ECO:0000256" key="2">
    <source>
        <dbReference type="ARBA" id="ARBA00022490"/>
    </source>
</evidence>
<keyword evidence="9" id="KW-1185">Reference proteome</keyword>
<dbReference type="AlphaFoldDB" id="A0AAV8GSN3"/>
<dbReference type="Proteomes" id="UP001140206">
    <property type="component" value="Chromosome 1"/>
</dbReference>
<dbReference type="GO" id="GO:0005737">
    <property type="term" value="C:cytoplasm"/>
    <property type="evidence" value="ECO:0007669"/>
    <property type="project" value="UniProtKB-SubCell"/>
</dbReference>
<evidence type="ECO:0000256" key="1">
    <source>
        <dbReference type="ARBA" id="ARBA00004496"/>
    </source>
</evidence>
<dbReference type="PROSITE" id="PS01031">
    <property type="entry name" value="SHSP"/>
    <property type="match status" value="1"/>
</dbReference>
<proteinExistence type="inferred from homology"/>
<evidence type="ECO:0000256" key="4">
    <source>
        <dbReference type="PROSITE-ProRule" id="PRU00285"/>
    </source>
</evidence>
<evidence type="ECO:0000256" key="6">
    <source>
        <dbReference type="SAM" id="MobiDB-lite"/>
    </source>
</evidence>
<organism evidence="8 9">
    <name type="scientific">Rhynchospora pubera</name>
    <dbReference type="NCBI Taxonomy" id="906938"/>
    <lineage>
        <taxon>Eukaryota</taxon>
        <taxon>Viridiplantae</taxon>
        <taxon>Streptophyta</taxon>
        <taxon>Embryophyta</taxon>
        <taxon>Tracheophyta</taxon>
        <taxon>Spermatophyta</taxon>
        <taxon>Magnoliopsida</taxon>
        <taxon>Liliopsida</taxon>
        <taxon>Poales</taxon>
        <taxon>Cyperaceae</taxon>
        <taxon>Cyperoideae</taxon>
        <taxon>Rhynchosporeae</taxon>
        <taxon>Rhynchospora</taxon>
    </lineage>
</organism>
<evidence type="ECO:0000313" key="8">
    <source>
        <dbReference type="EMBL" id="KAJ4808655.1"/>
    </source>
</evidence>
<feature type="region of interest" description="Disordered" evidence="6">
    <location>
        <begin position="1"/>
        <end position="22"/>
    </location>
</feature>
<gene>
    <name evidence="8" type="ORF">LUZ62_021221</name>
</gene>
<reference evidence="8" key="1">
    <citation type="submission" date="2022-08" db="EMBL/GenBank/DDBJ databases">
        <authorList>
            <person name="Marques A."/>
        </authorList>
    </citation>
    <scope>NUCLEOTIDE SEQUENCE</scope>
    <source>
        <strain evidence="8">RhyPub2mFocal</strain>
        <tissue evidence="8">Leaves</tissue>
    </source>
</reference>